<proteinExistence type="predicted"/>
<evidence type="ECO:0000259" key="2">
    <source>
        <dbReference type="Pfam" id="PF04773"/>
    </source>
</evidence>
<dbReference type="Proteomes" id="UP000560658">
    <property type="component" value="Unassembled WGS sequence"/>
</dbReference>
<accession>A0A840CWP2</accession>
<sequence length="294" mass="33103">MKYTDADLEEILNKLITSTRSPRGNFSAKASYPMLKKRLHTRTRRTLWIRSFAAVAAAALLCLSVWTAYLYTQPGSLQTVSTLAETQTFHLPDGSRITLNHYSSLTYPERFGNGNREVALTGEGYFEVSKDKKRPFIVEAGKIQVKVLGTQFNIDAYQNNPEIRTTLLTGSVAVSSQGNAAPIILKPNETAIYNKVDGKLTRSHSENAKDEICWRQGEFRFDQMPLKHIVRELSNSFGVSIQIADSALLNYRITARFRNGEDLNDILSVLQSAGYFRFTQQNKQIVITTKPNVK</sequence>
<dbReference type="Gene3D" id="3.55.50.30">
    <property type="match status" value="1"/>
</dbReference>
<feature type="domain" description="FecR protein" evidence="2">
    <location>
        <begin position="80"/>
        <end position="172"/>
    </location>
</feature>
<name>A0A840CWP2_9BACE</name>
<keyword evidence="1" id="KW-1133">Transmembrane helix</keyword>
<feature type="domain" description="Protein FecR C-terminal" evidence="3">
    <location>
        <begin position="218"/>
        <end position="287"/>
    </location>
</feature>
<dbReference type="EMBL" id="JACIER010000001">
    <property type="protein sequence ID" value="MBB4042508.1"/>
    <property type="molecule type" value="Genomic_DNA"/>
</dbReference>
<dbReference type="PANTHER" id="PTHR30273:SF2">
    <property type="entry name" value="PROTEIN FECR"/>
    <property type="match status" value="1"/>
</dbReference>
<feature type="transmembrane region" description="Helical" evidence="1">
    <location>
        <begin position="47"/>
        <end position="71"/>
    </location>
</feature>
<dbReference type="Gene3D" id="2.60.120.1440">
    <property type="match status" value="1"/>
</dbReference>
<dbReference type="InterPro" id="IPR006860">
    <property type="entry name" value="FecR"/>
</dbReference>
<protein>
    <submittedName>
        <fullName evidence="4">Ferric-dicitrate binding protein FerR (Iron transport regulator)</fullName>
    </submittedName>
</protein>
<reference evidence="4" key="1">
    <citation type="submission" date="2020-08" db="EMBL/GenBank/DDBJ databases">
        <title>Genomic Encyclopedia of Type Strains, Phase IV (KMG-IV): sequencing the most valuable type-strain genomes for metagenomic binning, comparative biology and taxonomic classification.</title>
        <authorList>
            <person name="Goeker M."/>
        </authorList>
    </citation>
    <scope>NUCLEOTIDE SEQUENCE [LARGE SCALE GENOMIC DNA]</scope>
    <source>
        <strain evidence="4">DSM 105720</strain>
    </source>
</reference>
<gene>
    <name evidence="4" type="ORF">GGR06_000267</name>
</gene>
<organism evidence="4 5">
    <name type="scientific">Bacteroides reticulotermitis</name>
    <dbReference type="NCBI Taxonomy" id="1133319"/>
    <lineage>
        <taxon>Bacteria</taxon>
        <taxon>Pseudomonadati</taxon>
        <taxon>Bacteroidota</taxon>
        <taxon>Bacteroidia</taxon>
        <taxon>Bacteroidales</taxon>
        <taxon>Bacteroidaceae</taxon>
        <taxon>Bacteroides</taxon>
    </lineage>
</organism>
<evidence type="ECO:0000259" key="3">
    <source>
        <dbReference type="Pfam" id="PF16344"/>
    </source>
</evidence>
<dbReference type="FunFam" id="2.60.120.1440:FF:000001">
    <property type="entry name" value="Putative anti-sigma factor"/>
    <property type="match status" value="1"/>
</dbReference>
<dbReference type="RefSeq" id="WP_183207564.1">
    <property type="nucleotide sequence ID" value="NZ_JACIER010000001.1"/>
</dbReference>
<evidence type="ECO:0000256" key="1">
    <source>
        <dbReference type="SAM" id="Phobius"/>
    </source>
</evidence>
<keyword evidence="5" id="KW-1185">Reference proteome</keyword>
<keyword evidence="1" id="KW-0472">Membrane</keyword>
<dbReference type="InterPro" id="IPR012373">
    <property type="entry name" value="Ferrdict_sens_TM"/>
</dbReference>
<keyword evidence="1" id="KW-0812">Transmembrane</keyword>
<dbReference type="GO" id="GO:0016989">
    <property type="term" value="F:sigma factor antagonist activity"/>
    <property type="evidence" value="ECO:0007669"/>
    <property type="project" value="TreeGrafter"/>
</dbReference>
<dbReference type="InterPro" id="IPR032508">
    <property type="entry name" value="FecR_C"/>
</dbReference>
<dbReference type="AlphaFoldDB" id="A0A840CWP2"/>
<evidence type="ECO:0000313" key="5">
    <source>
        <dbReference type="Proteomes" id="UP000560658"/>
    </source>
</evidence>
<comment type="caution">
    <text evidence="4">The sequence shown here is derived from an EMBL/GenBank/DDBJ whole genome shotgun (WGS) entry which is preliminary data.</text>
</comment>
<dbReference type="PANTHER" id="PTHR30273">
    <property type="entry name" value="PERIPLASMIC SIGNAL SENSOR AND SIGMA FACTOR ACTIVATOR FECR-RELATED"/>
    <property type="match status" value="1"/>
</dbReference>
<dbReference type="PIRSF" id="PIRSF018266">
    <property type="entry name" value="FecR"/>
    <property type="match status" value="1"/>
</dbReference>
<evidence type="ECO:0000313" key="4">
    <source>
        <dbReference type="EMBL" id="MBB4042508.1"/>
    </source>
</evidence>
<dbReference type="Pfam" id="PF04773">
    <property type="entry name" value="FecR"/>
    <property type="match status" value="1"/>
</dbReference>
<dbReference type="Pfam" id="PF16344">
    <property type="entry name" value="FecR_C"/>
    <property type="match status" value="1"/>
</dbReference>